<accession>A0A225DNW8</accession>
<sequence>MASGVGISSTADTFIAAILCGKNGTNDPRGDGPVKNDYQLGLKDVSYVRW</sequence>
<protein>
    <submittedName>
        <fullName evidence="1">Uncharacterized protein</fullName>
    </submittedName>
</protein>
<reference evidence="2" key="1">
    <citation type="submission" date="2017-06" db="EMBL/GenBank/DDBJ databases">
        <title>Genome analysis of Fimbriiglobus ruber SP5, the first member of the order Planctomycetales with confirmed chitinolytic capability.</title>
        <authorList>
            <person name="Ravin N.V."/>
            <person name="Rakitin A.L."/>
            <person name="Ivanova A.A."/>
            <person name="Beletsky A.V."/>
            <person name="Kulichevskaya I.S."/>
            <person name="Mardanov A.V."/>
            <person name="Dedysh S.N."/>
        </authorList>
    </citation>
    <scope>NUCLEOTIDE SEQUENCE [LARGE SCALE GENOMIC DNA]</scope>
    <source>
        <strain evidence="2">SP5</strain>
    </source>
</reference>
<comment type="caution">
    <text evidence="1">The sequence shown here is derived from an EMBL/GenBank/DDBJ whole genome shotgun (WGS) entry which is preliminary data.</text>
</comment>
<dbReference type="EMBL" id="NIDE01000011">
    <property type="protein sequence ID" value="OWK39176.1"/>
    <property type="molecule type" value="Genomic_DNA"/>
</dbReference>
<name>A0A225DNW8_9BACT</name>
<gene>
    <name evidence="1" type="ORF">FRUB_06258</name>
</gene>
<dbReference type="Proteomes" id="UP000214646">
    <property type="component" value="Unassembled WGS sequence"/>
</dbReference>
<keyword evidence="2" id="KW-1185">Reference proteome</keyword>
<dbReference type="AlphaFoldDB" id="A0A225DNW8"/>
<proteinExistence type="predicted"/>
<organism evidence="1 2">
    <name type="scientific">Fimbriiglobus ruber</name>
    <dbReference type="NCBI Taxonomy" id="1908690"/>
    <lineage>
        <taxon>Bacteria</taxon>
        <taxon>Pseudomonadati</taxon>
        <taxon>Planctomycetota</taxon>
        <taxon>Planctomycetia</taxon>
        <taxon>Gemmatales</taxon>
        <taxon>Gemmataceae</taxon>
        <taxon>Fimbriiglobus</taxon>
    </lineage>
</organism>
<evidence type="ECO:0000313" key="2">
    <source>
        <dbReference type="Proteomes" id="UP000214646"/>
    </source>
</evidence>
<evidence type="ECO:0000313" key="1">
    <source>
        <dbReference type="EMBL" id="OWK39176.1"/>
    </source>
</evidence>